<keyword evidence="2" id="KW-0677">Repeat</keyword>
<evidence type="ECO:0000259" key="6">
    <source>
        <dbReference type="PROSITE" id="PS50923"/>
    </source>
</evidence>
<dbReference type="Ensembl" id="ENSCMMT00000014910.1">
    <property type="protein sequence ID" value="ENSCMMP00000013525.1"/>
    <property type="gene ID" value="ENSCMMG00000008453.1"/>
</dbReference>
<evidence type="ECO:0000256" key="3">
    <source>
        <dbReference type="ARBA" id="ARBA00023157"/>
    </source>
</evidence>
<reference evidence="7" key="2">
    <citation type="submission" date="2025-08" db="UniProtKB">
        <authorList>
            <consortium name="Ensembl"/>
        </authorList>
    </citation>
    <scope>IDENTIFICATION</scope>
</reference>
<keyword evidence="1 5" id="KW-0768">Sushi</keyword>
<dbReference type="GO" id="GO:0006958">
    <property type="term" value="P:complement activation, classical pathway"/>
    <property type="evidence" value="ECO:0007669"/>
    <property type="project" value="UniProtKB-KW"/>
</dbReference>
<dbReference type="Proteomes" id="UP000694556">
    <property type="component" value="Chromosome 27"/>
</dbReference>
<feature type="disulfide bond" evidence="5">
    <location>
        <begin position="112"/>
        <end position="139"/>
    </location>
</feature>
<evidence type="ECO:0000256" key="2">
    <source>
        <dbReference type="ARBA" id="ARBA00022737"/>
    </source>
</evidence>
<keyword evidence="4" id="KW-0325">Glycoprotein</keyword>
<evidence type="ECO:0000256" key="4">
    <source>
        <dbReference type="ARBA" id="ARBA00023180"/>
    </source>
</evidence>
<dbReference type="AlphaFoldDB" id="A0A8C3C479"/>
<dbReference type="CDD" id="cd00033">
    <property type="entry name" value="CCP"/>
    <property type="match status" value="2"/>
</dbReference>
<reference evidence="7" key="1">
    <citation type="submission" date="2018-09" db="EMBL/GenBank/DDBJ databases">
        <title>Common duck and Muscovy duck high density SNP chip.</title>
        <authorList>
            <person name="Vignal A."/>
            <person name="Thebault N."/>
            <person name="Warren W.C."/>
        </authorList>
    </citation>
    <scope>NUCLEOTIDE SEQUENCE [LARGE SCALE GENOMIC DNA]</scope>
</reference>
<dbReference type="Gene3D" id="2.10.70.10">
    <property type="entry name" value="Complement Module, domain 1"/>
    <property type="match status" value="2"/>
</dbReference>
<dbReference type="PANTHER" id="PTHR19325">
    <property type="entry name" value="COMPLEMENT COMPONENT-RELATED SUSHI DOMAIN-CONTAINING"/>
    <property type="match status" value="1"/>
</dbReference>
<dbReference type="GO" id="GO:0045087">
    <property type="term" value="P:innate immune response"/>
    <property type="evidence" value="ECO:0007669"/>
    <property type="project" value="UniProtKB-KW"/>
</dbReference>
<dbReference type="PANTHER" id="PTHR19325:SF551">
    <property type="entry name" value="ZONA PELLUCIDA SPERM-BINDING PROTEIN 3 RECEPTOR"/>
    <property type="match status" value="1"/>
</dbReference>
<evidence type="ECO:0000313" key="8">
    <source>
        <dbReference type="Proteomes" id="UP000694556"/>
    </source>
</evidence>
<evidence type="ECO:0000256" key="5">
    <source>
        <dbReference type="PROSITE-ProRule" id="PRU00302"/>
    </source>
</evidence>
<sequence>MSPPVKRVNAVLSHRGWLWNLLFTRFDDFFPLLVVLQCPSPPTIKNGRHSSKDVAVFIPGTSVKYECDPGYVLTGKTTVSCLPSGTWSIPYPQVAEGQQAKYLPGATVTFRCHPGYTMQGSQEAKCHPDGRWVPAVPSCKRGEHGHGCSWHRGDPGAGILGCVEHENTKLAKLRVFINWVHVSLHAKCY</sequence>
<evidence type="ECO:0000313" key="7">
    <source>
        <dbReference type="Ensembl" id="ENSCMMP00000013525.1"/>
    </source>
</evidence>
<dbReference type="PROSITE" id="PS50923">
    <property type="entry name" value="SUSHI"/>
    <property type="match status" value="2"/>
</dbReference>
<dbReference type="SMART" id="SM00032">
    <property type="entry name" value="CCP"/>
    <property type="match status" value="2"/>
</dbReference>
<feature type="domain" description="Sushi" evidence="6">
    <location>
        <begin position="102"/>
        <end position="141"/>
    </location>
</feature>
<proteinExistence type="predicted"/>
<evidence type="ECO:0000256" key="1">
    <source>
        <dbReference type="ARBA" id="ARBA00022659"/>
    </source>
</evidence>
<keyword evidence="8" id="KW-1185">Reference proteome</keyword>
<dbReference type="InterPro" id="IPR050350">
    <property type="entry name" value="Compl-Cell_Adhes-Reg"/>
</dbReference>
<keyword evidence="3 5" id="KW-1015">Disulfide bond</keyword>
<feature type="domain" description="Sushi" evidence="6">
    <location>
        <begin position="36"/>
        <end position="96"/>
    </location>
</feature>
<dbReference type="SUPFAM" id="SSF57535">
    <property type="entry name" value="Complement control module/SCR domain"/>
    <property type="match status" value="2"/>
</dbReference>
<protein>
    <recommendedName>
        <fullName evidence="6">Sushi domain-containing protein</fullName>
    </recommendedName>
</protein>
<reference evidence="7" key="3">
    <citation type="submission" date="2025-09" db="UniProtKB">
        <authorList>
            <consortium name="Ensembl"/>
        </authorList>
    </citation>
    <scope>IDENTIFICATION</scope>
</reference>
<feature type="disulfide bond" evidence="5">
    <location>
        <begin position="38"/>
        <end position="81"/>
    </location>
</feature>
<accession>A0A8C3C479</accession>
<comment type="caution">
    <text evidence="5">Lacks conserved residue(s) required for the propagation of feature annotation.</text>
</comment>
<name>A0A8C3C479_CAIMO</name>
<dbReference type="Pfam" id="PF00084">
    <property type="entry name" value="Sushi"/>
    <property type="match status" value="2"/>
</dbReference>
<dbReference type="InterPro" id="IPR035976">
    <property type="entry name" value="Sushi/SCR/CCP_sf"/>
</dbReference>
<organism evidence="7 8">
    <name type="scientific">Cairina moschata</name>
    <name type="common">Muscovy duck</name>
    <dbReference type="NCBI Taxonomy" id="8855"/>
    <lineage>
        <taxon>Eukaryota</taxon>
        <taxon>Metazoa</taxon>
        <taxon>Chordata</taxon>
        <taxon>Craniata</taxon>
        <taxon>Vertebrata</taxon>
        <taxon>Euteleostomi</taxon>
        <taxon>Archelosauria</taxon>
        <taxon>Archosauria</taxon>
        <taxon>Dinosauria</taxon>
        <taxon>Saurischia</taxon>
        <taxon>Theropoda</taxon>
        <taxon>Coelurosauria</taxon>
        <taxon>Aves</taxon>
        <taxon>Neognathae</taxon>
        <taxon>Galloanserae</taxon>
        <taxon>Anseriformes</taxon>
        <taxon>Anatidae</taxon>
        <taxon>Anatinae</taxon>
        <taxon>Cairina</taxon>
    </lineage>
</organism>
<dbReference type="InterPro" id="IPR000436">
    <property type="entry name" value="Sushi_SCR_CCP_dom"/>
</dbReference>